<proteinExistence type="predicted"/>
<dbReference type="Gene3D" id="3.10.110.10">
    <property type="entry name" value="Ubiquitin Conjugating Enzyme"/>
    <property type="match status" value="1"/>
</dbReference>
<dbReference type="Pfam" id="PF00179">
    <property type="entry name" value="UQ_con"/>
    <property type="match status" value="1"/>
</dbReference>
<dbReference type="SMART" id="SM00212">
    <property type="entry name" value="UBCc"/>
    <property type="match status" value="1"/>
</dbReference>
<sequence>MNSKVVIVVWAGVIQGFEDDFVGVEGLAKGSAHLLVCKSKDFVLSSEPAEKGNFTKPISLVTDVCVCTIFHWQATANNPLAGGVFLVTVHFPSDYPFKPSKLSIISLLHGTWSHCSDKVHIFSKQDFHPKINSNGSICLDILEEQQTPTLTLLKVLLSICSLVMDMKPDDPLVPGIARSAINLLTRDGYETR</sequence>
<dbReference type="PANTHER" id="PTHR24068">
    <property type="entry name" value="UBIQUITIN-CONJUGATING ENZYME E2"/>
    <property type="match status" value="1"/>
</dbReference>
<evidence type="ECO:0000313" key="3">
    <source>
        <dbReference type="RefSeq" id="XP_039119191.1"/>
    </source>
</evidence>
<evidence type="ECO:0000259" key="1">
    <source>
        <dbReference type="PROSITE" id="PS50127"/>
    </source>
</evidence>
<dbReference type="InterPro" id="IPR016135">
    <property type="entry name" value="UBQ-conjugating_enzyme/RWD"/>
</dbReference>
<gene>
    <name evidence="3" type="primary">LOC120255435</name>
</gene>
<dbReference type="SUPFAM" id="SSF54495">
    <property type="entry name" value="UBC-like"/>
    <property type="match status" value="1"/>
</dbReference>
<dbReference type="AlphaFoldDB" id="A0AB40AXY7"/>
<protein>
    <submittedName>
        <fullName evidence="3">Ubiquitin-conjugating enzyme E2 D3-like</fullName>
    </submittedName>
</protein>
<keyword evidence="2" id="KW-1185">Reference proteome</keyword>
<evidence type="ECO:0000313" key="2">
    <source>
        <dbReference type="Proteomes" id="UP001515500"/>
    </source>
</evidence>
<dbReference type="GeneID" id="120255435"/>
<organism evidence="2 3">
    <name type="scientific">Dioscorea cayennensis subsp. rotundata</name>
    <name type="common">White Guinea yam</name>
    <name type="synonym">Dioscorea rotundata</name>
    <dbReference type="NCBI Taxonomy" id="55577"/>
    <lineage>
        <taxon>Eukaryota</taxon>
        <taxon>Viridiplantae</taxon>
        <taxon>Streptophyta</taxon>
        <taxon>Embryophyta</taxon>
        <taxon>Tracheophyta</taxon>
        <taxon>Spermatophyta</taxon>
        <taxon>Magnoliopsida</taxon>
        <taxon>Liliopsida</taxon>
        <taxon>Dioscoreales</taxon>
        <taxon>Dioscoreaceae</taxon>
        <taxon>Dioscorea</taxon>
    </lineage>
</organism>
<dbReference type="InterPro" id="IPR000608">
    <property type="entry name" value="UBC"/>
</dbReference>
<accession>A0AB40AXY7</accession>
<feature type="domain" description="UBC core" evidence="1">
    <location>
        <begin position="22"/>
        <end position="192"/>
    </location>
</feature>
<name>A0AB40AXY7_DIOCR</name>
<dbReference type="PROSITE" id="PS50127">
    <property type="entry name" value="UBC_2"/>
    <property type="match status" value="1"/>
</dbReference>
<reference evidence="3" key="1">
    <citation type="submission" date="2025-08" db="UniProtKB">
        <authorList>
            <consortium name="RefSeq"/>
        </authorList>
    </citation>
    <scope>IDENTIFICATION</scope>
</reference>
<dbReference type="RefSeq" id="XP_039119191.1">
    <property type="nucleotide sequence ID" value="XM_039263257.1"/>
</dbReference>
<dbReference type="Proteomes" id="UP001515500">
    <property type="component" value="Unplaced"/>
</dbReference>